<reference evidence="1" key="2">
    <citation type="submission" date="2023-06" db="EMBL/GenBank/DDBJ databases">
        <authorList>
            <consortium name="Lawrence Berkeley National Laboratory"/>
            <person name="Haridas S."/>
            <person name="Hensen N."/>
            <person name="Bonometti L."/>
            <person name="Westerberg I."/>
            <person name="Brannstrom I.O."/>
            <person name="Guillou S."/>
            <person name="Cros-Aarteil S."/>
            <person name="Calhoun S."/>
            <person name="Kuo A."/>
            <person name="Mondo S."/>
            <person name="Pangilinan J."/>
            <person name="Riley R."/>
            <person name="Labutti K."/>
            <person name="Andreopoulos B."/>
            <person name="Lipzen A."/>
            <person name="Chen C."/>
            <person name="Yanf M."/>
            <person name="Daum C."/>
            <person name="Ng V."/>
            <person name="Clum A."/>
            <person name="Steindorff A."/>
            <person name="Ohm R."/>
            <person name="Martin F."/>
            <person name="Silar P."/>
            <person name="Natvig D."/>
            <person name="Lalanne C."/>
            <person name="Gautier V."/>
            <person name="Ament-Velasquez S.L."/>
            <person name="Kruys A."/>
            <person name="Hutchinson M.I."/>
            <person name="Powell A.J."/>
            <person name="Barry K."/>
            <person name="Miller A.N."/>
            <person name="Grigoriev I.V."/>
            <person name="Debuchy R."/>
            <person name="Gladieux P."/>
            <person name="Thoren M.H."/>
            <person name="Johannesson H."/>
        </authorList>
    </citation>
    <scope>NUCLEOTIDE SEQUENCE</scope>
    <source>
        <strain evidence="1">CBS 118394</strain>
    </source>
</reference>
<dbReference type="SUPFAM" id="SSF54427">
    <property type="entry name" value="NTF2-like"/>
    <property type="match status" value="1"/>
</dbReference>
<evidence type="ECO:0008006" key="3">
    <source>
        <dbReference type="Google" id="ProtNLM"/>
    </source>
</evidence>
<dbReference type="EMBL" id="JAUEDM010000003">
    <property type="protein sequence ID" value="KAK3322002.1"/>
    <property type="molecule type" value="Genomic_DNA"/>
</dbReference>
<sequence>MSFTPTSVPPKPLPTASLEAISPGISLLPPLSRRGHGPGLILLVPDTAEEQLLAIEDGVPSHMTKWAEEGYVVLSIQASALKKAPDVKDMLVNSISALEAQDKCDNGTVGLVAYDPELFNLVVPVLSLVPSIAGAVVYADASSQSSLEATATTAPVLRHFASPRLDSIPAQKNSKTLATYYYPSVASYLFATPFQPHFNYSTEALSHTRNLTFLKKLMDGPWFDLEHIWEEHCFYEFDDRSVEHTMSTMVAEPYVNHVPTLTGGIGRTKLTNFYAHHFIFANSPDTQTEVISRTIGIDRIVDEMSFSFTHNQMVDWLLPGVPQTGKKVELIFYAVVNIRGDRLYHEHIAWDQASALRQVGLLPEYLPYTYTLPEGYALPDGRVTAAEGKQLYYKLPVSGAEAAEKLKDREALESNLMFKYGIVEK</sequence>
<keyword evidence="2" id="KW-1185">Reference proteome</keyword>
<dbReference type="PANTHER" id="PTHR38436">
    <property type="entry name" value="POLYKETIDE CYCLASE SNOAL-LIKE DOMAIN"/>
    <property type="match status" value="1"/>
</dbReference>
<dbReference type="PANTHER" id="PTHR38436:SF3">
    <property type="entry name" value="CARBOXYMETHYLENEBUTENOLIDASE-RELATED"/>
    <property type="match status" value="1"/>
</dbReference>
<dbReference type="Gene3D" id="3.10.450.50">
    <property type="match status" value="1"/>
</dbReference>
<evidence type="ECO:0000313" key="2">
    <source>
        <dbReference type="Proteomes" id="UP001283341"/>
    </source>
</evidence>
<accession>A0AAE0IC60</accession>
<evidence type="ECO:0000313" key="1">
    <source>
        <dbReference type="EMBL" id="KAK3322002.1"/>
    </source>
</evidence>
<name>A0AAE0IC60_9PEZI</name>
<dbReference type="Proteomes" id="UP001283341">
    <property type="component" value="Unassembled WGS sequence"/>
</dbReference>
<comment type="caution">
    <text evidence="1">The sequence shown here is derived from an EMBL/GenBank/DDBJ whole genome shotgun (WGS) entry which is preliminary data.</text>
</comment>
<dbReference type="InterPro" id="IPR009959">
    <property type="entry name" value="Cyclase_SnoaL-like"/>
</dbReference>
<gene>
    <name evidence="1" type="ORF">B0H66DRAFT_553085</name>
</gene>
<dbReference type="AlphaFoldDB" id="A0AAE0IC60"/>
<proteinExistence type="predicted"/>
<reference evidence="1" key="1">
    <citation type="journal article" date="2023" name="Mol. Phylogenet. Evol.">
        <title>Genome-scale phylogeny and comparative genomics of the fungal order Sordariales.</title>
        <authorList>
            <person name="Hensen N."/>
            <person name="Bonometti L."/>
            <person name="Westerberg I."/>
            <person name="Brannstrom I.O."/>
            <person name="Guillou S."/>
            <person name="Cros-Aarteil S."/>
            <person name="Calhoun S."/>
            <person name="Haridas S."/>
            <person name="Kuo A."/>
            <person name="Mondo S."/>
            <person name="Pangilinan J."/>
            <person name="Riley R."/>
            <person name="LaButti K."/>
            <person name="Andreopoulos B."/>
            <person name="Lipzen A."/>
            <person name="Chen C."/>
            <person name="Yan M."/>
            <person name="Daum C."/>
            <person name="Ng V."/>
            <person name="Clum A."/>
            <person name="Steindorff A."/>
            <person name="Ohm R.A."/>
            <person name="Martin F."/>
            <person name="Silar P."/>
            <person name="Natvig D.O."/>
            <person name="Lalanne C."/>
            <person name="Gautier V."/>
            <person name="Ament-Velasquez S.L."/>
            <person name="Kruys A."/>
            <person name="Hutchinson M.I."/>
            <person name="Powell A.J."/>
            <person name="Barry K."/>
            <person name="Miller A.N."/>
            <person name="Grigoriev I.V."/>
            <person name="Debuchy R."/>
            <person name="Gladieux P."/>
            <person name="Hiltunen Thoren M."/>
            <person name="Johannesson H."/>
        </authorList>
    </citation>
    <scope>NUCLEOTIDE SEQUENCE</scope>
    <source>
        <strain evidence="1">CBS 118394</strain>
    </source>
</reference>
<organism evidence="1 2">
    <name type="scientific">Apodospora peruviana</name>
    <dbReference type="NCBI Taxonomy" id="516989"/>
    <lineage>
        <taxon>Eukaryota</taxon>
        <taxon>Fungi</taxon>
        <taxon>Dikarya</taxon>
        <taxon>Ascomycota</taxon>
        <taxon>Pezizomycotina</taxon>
        <taxon>Sordariomycetes</taxon>
        <taxon>Sordariomycetidae</taxon>
        <taxon>Sordariales</taxon>
        <taxon>Lasiosphaeriaceae</taxon>
        <taxon>Apodospora</taxon>
    </lineage>
</organism>
<protein>
    <recommendedName>
        <fullName evidence="3">Carboxymethylenebutenolidase</fullName>
    </recommendedName>
</protein>
<dbReference type="GO" id="GO:0030638">
    <property type="term" value="P:polyketide metabolic process"/>
    <property type="evidence" value="ECO:0007669"/>
    <property type="project" value="InterPro"/>
</dbReference>
<dbReference type="InterPro" id="IPR032710">
    <property type="entry name" value="NTF2-like_dom_sf"/>
</dbReference>